<dbReference type="EC" id="2.1.1.72" evidence="1"/>
<organism evidence="6 7">
    <name type="scientific">Boudabousia marimammalium</name>
    <dbReference type="NCBI Taxonomy" id="156892"/>
    <lineage>
        <taxon>Bacteria</taxon>
        <taxon>Bacillati</taxon>
        <taxon>Actinomycetota</taxon>
        <taxon>Actinomycetes</taxon>
        <taxon>Actinomycetales</taxon>
        <taxon>Actinomycetaceae</taxon>
        <taxon>Boudabousia</taxon>
    </lineage>
</organism>
<dbReference type="GO" id="GO:0009007">
    <property type="term" value="F:site-specific DNA-methyltransferase (adenine-specific) activity"/>
    <property type="evidence" value="ECO:0007669"/>
    <property type="project" value="UniProtKB-EC"/>
</dbReference>
<keyword evidence="7" id="KW-1185">Reference proteome</keyword>
<dbReference type="RefSeq" id="WP_075362076.1">
    <property type="nucleotide sequence ID" value="NZ_MPDM01000010.1"/>
</dbReference>
<evidence type="ECO:0000313" key="6">
    <source>
        <dbReference type="EMBL" id="OKL46010.1"/>
    </source>
</evidence>
<dbReference type="Proteomes" id="UP000186465">
    <property type="component" value="Unassembled WGS sequence"/>
</dbReference>
<protein>
    <recommendedName>
        <fullName evidence="1">site-specific DNA-methyltransferase (adenine-specific)</fullName>
        <ecNumber evidence="1">2.1.1.72</ecNumber>
    </recommendedName>
</protein>
<dbReference type="Pfam" id="PF02086">
    <property type="entry name" value="MethyltransfD12"/>
    <property type="match status" value="1"/>
</dbReference>
<dbReference type="OrthoDB" id="9805629at2"/>
<accession>A0A1Q5PJE6</accession>
<dbReference type="InterPro" id="IPR012327">
    <property type="entry name" value="MeTrfase_D12"/>
</dbReference>
<dbReference type="EMBL" id="MPDM01000010">
    <property type="protein sequence ID" value="OKL46010.1"/>
    <property type="molecule type" value="Genomic_DNA"/>
</dbReference>
<keyword evidence="3 6" id="KW-0808">Transferase</keyword>
<dbReference type="GO" id="GO:0003676">
    <property type="term" value="F:nucleic acid binding"/>
    <property type="evidence" value="ECO:0007669"/>
    <property type="project" value="InterPro"/>
</dbReference>
<evidence type="ECO:0000256" key="1">
    <source>
        <dbReference type="ARBA" id="ARBA00011900"/>
    </source>
</evidence>
<keyword evidence="4" id="KW-0949">S-adenosyl-L-methionine</keyword>
<dbReference type="PROSITE" id="PS00092">
    <property type="entry name" value="N6_MTASE"/>
    <property type="match status" value="1"/>
</dbReference>
<evidence type="ECO:0000313" key="7">
    <source>
        <dbReference type="Proteomes" id="UP000186465"/>
    </source>
</evidence>
<evidence type="ECO:0000256" key="4">
    <source>
        <dbReference type="ARBA" id="ARBA00022691"/>
    </source>
</evidence>
<evidence type="ECO:0000256" key="5">
    <source>
        <dbReference type="ARBA" id="ARBA00047942"/>
    </source>
</evidence>
<evidence type="ECO:0000256" key="2">
    <source>
        <dbReference type="ARBA" id="ARBA00022603"/>
    </source>
</evidence>
<dbReference type="AlphaFoldDB" id="A0A1Q5PJE6"/>
<keyword evidence="2 6" id="KW-0489">Methyltransferase</keyword>
<evidence type="ECO:0000256" key="3">
    <source>
        <dbReference type="ARBA" id="ARBA00022679"/>
    </source>
</evidence>
<name>A0A1Q5PJE6_9ACTO</name>
<gene>
    <name evidence="6" type="ORF">BM477_07485</name>
</gene>
<comment type="caution">
    <text evidence="6">The sequence shown here is derived from an EMBL/GenBank/DDBJ whole genome shotgun (WGS) entry which is preliminary data.</text>
</comment>
<dbReference type="SUPFAM" id="SSF53335">
    <property type="entry name" value="S-adenosyl-L-methionine-dependent methyltransferases"/>
    <property type="match status" value="1"/>
</dbReference>
<dbReference type="InterPro" id="IPR029063">
    <property type="entry name" value="SAM-dependent_MTases_sf"/>
</dbReference>
<comment type="catalytic activity">
    <reaction evidence="5">
        <text>a 2'-deoxyadenosine in DNA + S-adenosyl-L-methionine = an N(6)-methyl-2'-deoxyadenosine in DNA + S-adenosyl-L-homocysteine + H(+)</text>
        <dbReference type="Rhea" id="RHEA:15197"/>
        <dbReference type="Rhea" id="RHEA-COMP:12418"/>
        <dbReference type="Rhea" id="RHEA-COMP:12419"/>
        <dbReference type="ChEBI" id="CHEBI:15378"/>
        <dbReference type="ChEBI" id="CHEBI:57856"/>
        <dbReference type="ChEBI" id="CHEBI:59789"/>
        <dbReference type="ChEBI" id="CHEBI:90615"/>
        <dbReference type="ChEBI" id="CHEBI:90616"/>
        <dbReference type="EC" id="2.1.1.72"/>
    </reaction>
</comment>
<reference evidence="7" key="1">
    <citation type="submission" date="2016-11" db="EMBL/GenBank/DDBJ databases">
        <title>Actinomyces gypaetusis sp. nov. isolated from Gypaetus barbatus in Qinghai Tibet Plateau China.</title>
        <authorList>
            <person name="Meng X."/>
        </authorList>
    </citation>
    <scope>NUCLEOTIDE SEQUENCE [LARGE SCALE GENOMIC DNA]</scope>
    <source>
        <strain evidence="7">DSM 15383</strain>
    </source>
</reference>
<dbReference type="InterPro" id="IPR002052">
    <property type="entry name" value="DNA_methylase_N6_adenine_CS"/>
</dbReference>
<proteinExistence type="predicted"/>
<dbReference type="GO" id="GO:0032259">
    <property type="term" value="P:methylation"/>
    <property type="evidence" value="ECO:0007669"/>
    <property type="project" value="UniProtKB-KW"/>
</dbReference>
<dbReference type="STRING" id="156892.BM477_07485"/>
<sequence length="350" mass="39045">MIKYLGSKRLLIPVLGKLCAAQQPATALDLFTGTTRVAQEFCRQGAHTTAVDIASYSEVLAQCYVETDAQAVDTDEIQDALDALSALPPKRGYVTEVFCEKARYFQPQNGMMIDAIRDGIDDLYADSWMRPILLTSLMEAADAVDSTVGVHMAFLKKWAARAKRPLTLKVPELTPGTGRAIRGDALQVAQNLAPVDLAYLDPPYNQHRYYTNYHIWETLVRWDAPEYYGVACKRIDSRDEETKSVFNRKREMPAALAEVIKSVSAKVVVLSFSNEGFVPLEDLVQMCRERGDDVRVLSYEYNRYIGARIGIHAPDGRKVGSVSHTKNLEYIVLSGPTEEIERMAAAIEAK</sequence>
<dbReference type="GO" id="GO:0009307">
    <property type="term" value="P:DNA restriction-modification system"/>
    <property type="evidence" value="ECO:0007669"/>
    <property type="project" value="InterPro"/>
</dbReference>